<dbReference type="InterPro" id="IPR050109">
    <property type="entry name" value="HTH-type_TetR-like_transc_reg"/>
</dbReference>
<keyword evidence="1 2" id="KW-0238">DNA-binding</keyword>
<dbReference type="PANTHER" id="PTHR30328:SF54">
    <property type="entry name" value="HTH-TYPE TRANSCRIPTIONAL REPRESSOR SCO4008"/>
    <property type="match status" value="1"/>
</dbReference>
<dbReference type="AlphaFoldDB" id="K6ZF01"/>
<dbReference type="EMBL" id="BAEQ01000013">
    <property type="protein sequence ID" value="GAC27503.1"/>
    <property type="molecule type" value="Genomic_DNA"/>
</dbReference>
<evidence type="ECO:0000256" key="1">
    <source>
        <dbReference type="ARBA" id="ARBA00023125"/>
    </source>
</evidence>
<keyword evidence="5" id="KW-1185">Reference proteome</keyword>
<dbReference type="InterPro" id="IPR009057">
    <property type="entry name" value="Homeodomain-like_sf"/>
</dbReference>
<dbReference type="Gene3D" id="1.10.10.60">
    <property type="entry name" value="Homeodomain-like"/>
    <property type="match status" value="1"/>
</dbReference>
<dbReference type="GO" id="GO:0003677">
    <property type="term" value="F:DNA binding"/>
    <property type="evidence" value="ECO:0007669"/>
    <property type="project" value="UniProtKB-UniRule"/>
</dbReference>
<dbReference type="InterPro" id="IPR036271">
    <property type="entry name" value="Tet_transcr_reg_TetR-rel_C_sf"/>
</dbReference>
<evidence type="ECO:0000259" key="3">
    <source>
        <dbReference type="PROSITE" id="PS50977"/>
    </source>
</evidence>
<feature type="DNA-binding region" description="H-T-H motif" evidence="2">
    <location>
        <begin position="36"/>
        <end position="55"/>
    </location>
</feature>
<dbReference type="PRINTS" id="PR00455">
    <property type="entry name" value="HTHTETR"/>
</dbReference>
<feature type="domain" description="HTH tetR-type" evidence="3">
    <location>
        <begin position="13"/>
        <end position="73"/>
    </location>
</feature>
<dbReference type="PANTHER" id="PTHR30328">
    <property type="entry name" value="TRANSCRIPTIONAL REPRESSOR"/>
    <property type="match status" value="1"/>
</dbReference>
<evidence type="ECO:0000313" key="5">
    <source>
        <dbReference type="Proteomes" id="UP000006251"/>
    </source>
</evidence>
<dbReference type="RefSeq" id="WP_006009156.1">
    <property type="nucleotide sequence ID" value="NZ_AUAV01000012.1"/>
</dbReference>
<dbReference type="InterPro" id="IPR013573">
    <property type="entry name" value="Tscrpt_reg_YcdC_C"/>
</dbReference>
<evidence type="ECO:0000256" key="2">
    <source>
        <dbReference type="PROSITE-ProRule" id="PRU00335"/>
    </source>
</evidence>
<sequence length="218" mass="24564">MSEKEIKTGEIAKNRRAIILKAAEKAFAQNGFKGTSIQKVAELANLPKTNVLYYFKSKMMLYSTLMQEILHTWNSSFDRVTIDDEPNLALANYIAEKMEMSRLNPNASKIFGLEILNGAQNFDASFKARHKAWFDGRIIVIEGWIDNGKIGNIDAGYLLFHIWASTQHYADFSTQIKNLRGSKMNKKDFASATKTVISLILGGCGLEVPEKYLDTINE</sequence>
<organism evidence="4 5">
    <name type="scientific">Brumicola pallidula DSM 14239 = ACAM 615</name>
    <dbReference type="NCBI Taxonomy" id="1121922"/>
    <lineage>
        <taxon>Bacteria</taxon>
        <taxon>Pseudomonadati</taxon>
        <taxon>Pseudomonadota</taxon>
        <taxon>Gammaproteobacteria</taxon>
        <taxon>Alteromonadales</taxon>
        <taxon>Alteromonadaceae</taxon>
        <taxon>Brumicola</taxon>
    </lineage>
</organism>
<dbReference type="Pfam" id="PF00440">
    <property type="entry name" value="TetR_N"/>
    <property type="match status" value="1"/>
</dbReference>
<dbReference type="GO" id="GO:0045892">
    <property type="term" value="P:negative regulation of DNA-templated transcription"/>
    <property type="evidence" value="ECO:0007669"/>
    <property type="project" value="InterPro"/>
</dbReference>
<gene>
    <name evidence="4" type="primary">rutR</name>
    <name evidence="4" type="ORF">GPAL_0623</name>
</gene>
<proteinExistence type="predicted"/>
<protein>
    <submittedName>
        <fullName evidence="4">TetR/AcrR family transcriptional regulator</fullName>
    </submittedName>
</protein>
<evidence type="ECO:0000313" key="4">
    <source>
        <dbReference type="EMBL" id="GAC27503.1"/>
    </source>
</evidence>
<dbReference type="SUPFAM" id="SSF48498">
    <property type="entry name" value="Tetracyclin repressor-like, C-terminal domain"/>
    <property type="match status" value="1"/>
</dbReference>
<dbReference type="InterPro" id="IPR001647">
    <property type="entry name" value="HTH_TetR"/>
</dbReference>
<comment type="caution">
    <text evidence="4">The sequence shown here is derived from an EMBL/GenBank/DDBJ whole genome shotgun (WGS) entry which is preliminary data.</text>
</comment>
<dbReference type="SUPFAM" id="SSF46689">
    <property type="entry name" value="Homeodomain-like"/>
    <property type="match status" value="1"/>
</dbReference>
<dbReference type="Proteomes" id="UP000006251">
    <property type="component" value="Unassembled WGS sequence"/>
</dbReference>
<dbReference type="STRING" id="1121922.GCA_000428905_02398"/>
<accession>K6ZF01</accession>
<dbReference type="Pfam" id="PF08362">
    <property type="entry name" value="TetR_C_3"/>
    <property type="match status" value="1"/>
</dbReference>
<dbReference type="PROSITE" id="PS50977">
    <property type="entry name" value="HTH_TETR_2"/>
    <property type="match status" value="1"/>
</dbReference>
<reference evidence="5" key="1">
    <citation type="journal article" date="2014" name="Environ. Microbiol.">
        <title>Comparative genomics of the marine bacterial genus Glaciecola reveals the high degree of genomic diversity and genomic characteristic for cold adaptation.</title>
        <authorList>
            <person name="Qin Q.L."/>
            <person name="Xie B.B."/>
            <person name="Yu Y."/>
            <person name="Shu Y.L."/>
            <person name="Rong J.C."/>
            <person name="Zhang Y.J."/>
            <person name="Zhao D.L."/>
            <person name="Chen X.L."/>
            <person name="Zhang X.Y."/>
            <person name="Chen B."/>
            <person name="Zhou B.C."/>
            <person name="Zhang Y.Z."/>
        </authorList>
    </citation>
    <scope>NUCLEOTIDE SEQUENCE [LARGE SCALE GENOMIC DNA]</scope>
    <source>
        <strain evidence="5">ACAM 615</strain>
    </source>
</reference>
<name>K6ZF01_9ALTE</name>
<dbReference type="Gene3D" id="1.10.357.10">
    <property type="entry name" value="Tetracycline Repressor, domain 2"/>
    <property type="match status" value="1"/>
</dbReference>